<evidence type="ECO:0000313" key="11">
    <source>
        <dbReference type="Proteomes" id="UP001379533"/>
    </source>
</evidence>
<dbReference type="SUPFAM" id="SSF49785">
    <property type="entry name" value="Galactose-binding domain-like"/>
    <property type="match status" value="1"/>
</dbReference>
<organism evidence="10 11">
    <name type="scientific">Pendulispora brunnea</name>
    <dbReference type="NCBI Taxonomy" id="2905690"/>
    <lineage>
        <taxon>Bacteria</taxon>
        <taxon>Pseudomonadati</taxon>
        <taxon>Myxococcota</taxon>
        <taxon>Myxococcia</taxon>
        <taxon>Myxococcales</taxon>
        <taxon>Sorangiineae</taxon>
        <taxon>Pendulisporaceae</taxon>
        <taxon>Pendulispora</taxon>
    </lineage>
</organism>
<evidence type="ECO:0000256" key="4">
    <source>
        <dbReference type="ARBA" id="ARBA00022801"/>
    </source>
</evidence>
<dbReference type="EC" id="3.2.1.51" evidence="2"/>
<reference evidence="10 11" key="1">
    <citation type="submission" date="2021-12" db="EMBL/GenBank/DDBJ databases">
        <title>Discovery of the Pendulisporaceae a myxobacterial family with distinct sporulation behavior and unique specialized metabolism.</title>
        <authorList>
            <person name="Garcia R."/>
            <person name="Popoff A."/>
            <person name="Bader C.D."/>
            <person name="Loehr J."/>
            <person name="Walesch S."/>
            <person name="Walt C."/>
            <person name="Boldt J."/>
            <person name="Bunk B."/>
            <person name="Haeckl F.J.F.P.J."/>
            <person name="Gunesch A.P."/>
            <person name="Birkelbach J."/>
            <person name="Nuebel U."/>
            <person name="Pietschmann T."/>
            <person name="Bach T."/>
            <person name="Mueller R."/>
        </authorList>
    </citation>
    <scope>NUCLEOTIDE SEQUENCE [LARGE SCALE GENOMIC DNA]</scope>
    <source>
        <strain evidence="10 11">MSr12523</strain>
    </source>
</reference>
<feature type="signal peptide" evidence="7">
    <location>
        <begin position="1"/>
        <end position="23"/>
    </location>
</feature>
<evidence type="ECO:0000256" key="2">
    <source>
        <dbReference type="ARBA" id="ARBA00012662"/>
    </source>
</evidence>
<dbReference type="SUPFAM" id="SSF51445">
    <property type="entry name" value="(Trans)glycosidases"/>
    <property type="match status" value="1"/>
</dbReference>
<evidence type="ECO:0000256" key="1">
    <source>
        <dbReference type="ARBA" id="ARBA00007951"/>
    </source>
</evidence>
<dbReference type="InterPro" id="IPR017853">
    <property type="entry name" value="GH"/>
</dbReference>
<dbReference type="SMART" id="SM00812">
    <property type="entry name" value="Alpha_L_fucos"/>
    <property type="match status" value="1"/>
</dbReference>
<protein>
    <recommendedName>
        <fullName evidence="2">alpha-L-fucosidase</fullName>
        <ecNumber evidence="2">3.2.1.51</ecNumber>
    </recommendedName>
</protein>
<feature type="chain" id="PRO_5047039295" description="alpha-L-fucosidase" evidence="7">
    <location>
        <begin position="24"/>
        <end position="544"/>
    </location>
</feature>
<dbReference type="PANTHER" id="PTHR10030">
    <property type="entry name" value="ALPHA-L-FUCOSIDASE"/>
    <property type="match status" value="1"/>
</dbReference>
<dbReference type="InterPro" id="IPR000421">
    <property type="entry name" value="FA58C"/>
</dbReference>
<evidence type="ECO:0000313" key="10">
    <source>
        <dbReference type="EMBL" id="WXA93363.1"/>
    </source>
</evidence>
<sequence>MDTRKLGSASLLAAMTLSLPLAAETDAVRANQVVAISPNDTTPRILAKAGMVTPSARQMAWQRMELTAFLHFGPNTFDDREWGTGTEDPNLFNPTALDTDQWVASLQRAGFKQAILTAKHHDGFLLYPTRYSTQSVKSSSWRGGRGNVVRSFVDSAHKFGMRVGFYLSPADMHEALDGGRYGNGSRAVTATIPEPGLDGTRPPGPAFTVTADDYNRYYMNTLYELLTEYGPIDEVWWDGANAVSGKVNASDFPDWTRLVRGLQPNAVIFQDGGPDVRWVGNEDGVARESEYSVLPFTGSAAGAVDRITIPADVTATDLGSDTLLGKRNTDGTSAWNFLKWLPAECDARLEPGWFWSTNHHEPKSLADLQSMYYASVGRNCVLLLDVPPDNRGRLTDADVARLDEFARWRSQVFGIDRAQGAHAANDDGTTNTPGNAPAHALDGNDDTQWQPTANTGALIVDFGAAREVNAFGLQENIRMGQRVTSFVIEAWKGGAWTTLTWGTVIGYKRLVRLSTPVTTTKLRLRITSARGPAAIATFGAYRDG</sequence>
<keyword evidence="5" id="KW-0326">Glycosidase</keyword>
<evidence type="ECO:0000256" key="5">
    <source>
        <dbReference type="ARBA" id="ARBA00023295"/>
    </source>
</evidence>
<dbReference type="EMBL" id="CP089982">
    <property type="protein sequence ID" value="WXA93363.1"/>
    <property type="molecule type" value="Genomic_DNA"/>
</dbReference>
<comment type="similarity">
    <text evidence="1">Belongs to the glycosyl hydrolase 29 family.</text>
</comment>
<dbReference type="InterPro" id="IPR008979">
    <property type="entry name" value="Galactose-bd-like_sf"/>
</dbReference>
<dbReference type="Pfam" id="PF01120">
    <property type="entry name" value="Alpha_L_fucos"/>
    <property type="match status" value="1"/>
</dbReference>
<feature type="domain" description="Glycoside hydrolase family 29 N-terminal" evidence="9">
    <location>
        <begin position="90"/>
        <end position="271"/>
    </location>
</feature>
<evidence type="ECO:0000259" key="8">
    <source>
        <dbReference type="Pfam" id="PF00754"/>
    </source>
</evidence>
<keyword evidence="3 7" id="KW-0732">Signal</keyword>
<evidence type="ECO:0000256" key="3">
    <source>
        <dbReference type="ARBA" id="ARBA00022729"/>
    </source>
</evidence>
<name>A0ABZ2K3S8_9BACT</name>
<proteinExistence type="inferred from homology"/>
<evidence type="ECO:0000259" key="9">
    <source>
        <dbReference type="Pfam" id="PF01120"/>
    </source>
</evidence>
<keyword evidence="4" id="KW-0378">Hydrolase</keyword>
<dbReference type="InterPro" id="IPR000933">
    <property type="entry name" value="Glyco_hydro_29"/>
</dbReference>
<dbReference type="Proteomes" id="UP001379533">
    <property type="component" value="Chromosome"/>
</dbReference>
<dbReference type="InterPro" id="IPR057739">
    <property type="entry name" value="Glyco_hydro_29_N"/>
</dbReference>
<feature type="domain" description="F5/8 type C" evidence="8">
    <location>
        <begin position="431"/>
        <end position="533"/>
    </location>
</feature>
<gene>
    <name evidence="10" type="ORF">LZC95_43780</name>
</gene>
<accession>A0ABZ2K3S8</accession>
<dbReference type="Pfam" id="PF00754">
    <property type="entry name" value="F5_F8_type_C"/>
    <property type="match status" value="1"/>
</dbReference>
<evidence type="ECO:0000256" key="6">
    <source>
        <dbReference type="SAM" id="MobiDB-lite"/>
    </source>
</evidence>
<keyword evidence="11" id="KW-1185">Reference proteome</keyword>
<dbReference type="RefSeq" id="WP_394843963.1">
    <property type="nucleotide sequence ID" value="NZ_CP089982.1"/>
</dbReference>
<feature type="region of interest" description="Disordered" evidence="6">
    <location>
        <begin position="422"/>
        <end position="447"/>
    </location>
</feature>
<dbReference type="Gene3D" id="2.60.120.260">
    <property type="entry name" value="Galactose-binding domain-like"/>
    <property type="match status" value="1"/>
</dbReference>
<dbReference type="PANTHER" id="PTHR10030:SF37">
    <property type="entry name" value="ALPHA-L-FUCOSIDASE-RELATED"/>
    <property type="match status" value="1"/>
</dbReference>
<dbReference type="Gene3D" id="3.20.20.80">
    <property type="entry name" value="Glycosidases"/>
    <property type="match status" value="1"/>
</dbReference>
<evidence type="ECO:0000256" key="7">
    <source>
        <dbReference type="SAM" id="SignalP"/>
    </source>
</evidence>